<gene>
    <name evidence="6" type="ORF">TRICI_000906</name>
</gene>
<evidence type="ECO:0000256" key="3">
    <source>
        <dbReference type="ARBA" id="ARBA00023315"/>
    </source>
</evidence>
<dbReference type="InterPro" id="IPR050858">
    <property type="entry name" value="Mal-CoA-ACP_Trans/PKS_FabD"/>
</dbReference>
<dbReference type="Gene3D" id="3.30.70.250">
    <property type="entry name" value="Malonyl-CoA ACP transacylase, ACP-binding"/>
    <property type="match status" value="1"/>
</dbReference>
<dbReference type="AlphaFoldDB" id="A0A642VB50"/>
<dbReference type="Proteomes" id="UP000761534">
    <property type="component" value="Unassembled WGS sequence"/>
</dbReference>
<dbReference type="PANTHER" id="PTHR42681:SF1">
    <property type="entry name" value="MALONYL-COA-ACYL CARRIER PROTEIN TRANSACYLASE, MITOCHONDRIAL"/>
    <property type="match status" value="1"/>
</dbReference>
<sequence>MEEVDSVLNERFSSTLVDQSSGYNTTATEVAQPLLLVYAHTIYQIIKHVRPEISFDYSLGHSLGEYSAYSTAGVLSIADAVWLVRQRGLAMKNVTDNYIKRTGNEIAMVALFAPSDQYAQQINQFIQSSYPNELSLAIFNAPSQIVLSGSRKAIDALIQHLDGKVKTKDLNVSGPFHSPIMAEAQTTMRQILESNKITFNWPPTNDIVSNISAKPIQNLDEVKASIVDTLVEPVHWSQSFDYLVNNGVSSVISVGLGKYARNATPSKDINFVYLMSPDSVNKLA</sequence>
<organism evidence="6 7">
    <name type="scientific">Trichomonascus ciferrii</name>
    <dbReference type="NCBI Taxonomy" id="44093"/>
    <lineage>
        <taxon>Eukaryota</taxon>
        <taxon>Fungi</taxon>
        <taxon>Dikarya</taxon>
        <taxon>Ascomycota</taxon>
        <taxon>Saccharomycotina</taxon>
        <taxon>Dipodascomycetes</taxon>
        <taxon>Dipodascales</taxon>
        <taxon>Trichomonascaceae</taxon>
        <taxon>Trichomonascus</taxon>
        <taxon>Trichomonascus ciferrii complex</taxon>
    </lineage>
</organism>
<dbReference type="InterPro" id="IPR016035">
    <property type="entry name" value="Acyl_Trfase/lysoPLipase"/>
</dbReference>
<dbReference type="PANTHER" id="PTHR42681">
    <property type="entry name" value="MALONYL-COA-ACYL CARRIER PROTEIN TRANSACYLASE, MITOCHONDRIAL"/>
    <property type="match status" value="1"/>
</dbReference>
<reference evidence="6" key="1">
    <citation type="journal article" date="2019" name="G3 (Bethesda)">
        <title>Genome Assemblies of Two Rare Opportunistic Yeast Pathogens: Diutina rugosa (syn. Candida rugosa) and Trichomonascus ciferrii (syn. Candida ciferrii).</title>
        <authorList>
            <person name="Mixao V."/>
            <person name="Saus E."/>
            <person name="Hansen A.P."/>
            <person name="Lass-Florl C."/>
            <person name="Gabaldon T."/>
        </authorList>
    </citation>
    <scope>NUCLEOTIDE SEQUENCE</scope>
    <source>
        <strain evidence="6">CBS 4856</strain>
    </source>
</reference>
<dbReference type="GO" id="GO:0006633">
    <property type="term" value="P:fatty acid biosynthetic process"/>
    <property type="evidence" value="ECO:0007669"/>
    <property type="project" value="TreeGrafter"/>
</dbReference>
<evidence type="ECO:0000313" key="6">
    <source>
        <dbReference type="EMBL" id="KAA8916939.1"/>
    </source>
</evidence>
<dbReference type="SUPFAM" id="SSF52151">
    <property type="entry name" value="FabD/lysophospholipase-like"/>
    <property type="match status" value="1"/>
</dbReference>
<dbReference type="EMBL" id="SWFS01000077">
    <property type="protein sequence ID" value="KAA8916939.1"/>
    <property type="molecule type" value="Genomic_DNA"/>
</dbReference>
<dbReference type="InterPro" id="IPR001227">
    <property type="entry name" value="Ac_transferase_dom_sf"/>
</dbReference>
<dbReference type="GO" id="GO:0004314">
    <property type="term" value="F:[acyl-carrier-protein] S-malonyltransferase activity"/>
    <property type="evidence" value="ECO:0007669"/>
    <property type="project" value="UniProtKB-EC"/>
</dbReference>
<comment type="catalytic activity">
    <reaction evidence="4">
        <text>holo-[ACP] + malonyl-CoA = malonyl-[ACP] + CoA</text>
        <dbReference type="Rhea" id="RHEA:41792"/>
        <dbReference type="Rhea" id="RHEA-COMP:9623"/>
        <dbReference type="Rhea" id="RHEA-COMP:9685"/>
        <dbReference type="ChEBI" id="CHEBI:57287"/>
        <dbReference type="ChEBI" id="CHEBI:57384"/>
        <dbReference type="ChEBI" id="CHEBI:64479"/>
        <dbReference type="ChEBI" id="CHEBI:78449"/>
        <dbReference type="EC" id="2.3.1.39"/>
    </reaction>
</comment>
<accession>A0A642VB50</accession>
<dbReference type="VEuPathDB" id="FungiDB:TRICI_000906"/>
<dbReference type="Gene3D" id="3.40.366.10">
    <property type="entry name" value="Malonyl-Coenzyme A Acyl Carrier Protein, domain 2"/>
    <property type="match status" value="1"/>
</dbReference>
<keyword evidence="3" id="KW-0012">Acyltransferase</keyword>
<evidence type="ECO:0000313" key="7">
    <source>
        <dbReference type="Proteomes" id="UP000761534"/>
    </source>
</evidence>
<dbReference type="OrthoDB" id="541883at2759"/>
<comment type="caution">
    <text evidence="6">The sequence shown here is derived from an EMBL/GenBank/DDBJ whole genome shotgun (WGS) entry which is preliminary data.</text>
</comment>
<protein>
    <recommendedName>
        <fullName evidence="1">[acyl-carrier-protein] S-malonyltransferase</fullName>
        <ecNumber evidence="1">2.3.1.39</ecNumber>
    </recommendedName>
</protein>
<proteinExistence type="predicted"/>
<evidence type="ECO:0000256" key="4">
    <source>
        <dbReference type="ARBA" id="ARBA00048462"/>
    </source>
</evidence>
<dbReference type="InterPro" id="IPR016036">
    <property type="entry name" value="Malonyl_transacylase_ACP-bd"/>
</dbReference>
<keyword evidence="7" id="KW-1185">Reference proteome</keyword>
<dbReference type="SMART" id="SM00827">
    <property type="entry name" value="PKS_AT"/>
    <property type="match status" value="1"/>
</dbReference>
<dbReference type="Pfam" id="PF00698">
    <property type="entry name" value="Acyl_transf_1"/>
    <property type="match status" value="1"/>
</dbReference>
<dbReference type="EC" id="2.3.1.39" evidence="1"/>
<dbReference type="InterPro" id="IPR014043">
    <property type="entry name" value="Acyl_transferase_dom"/>
</dbReference>
<keyword evidence="2" id="KW-0808">Transferase</keyword>
<evidence type="ECO:0000256" key="1">
    <source>
        <dbReference type="ARBA" id="ARBA00013258"/>
    </source>
</evidence>
<feature type="domain" description="Malonyl-CoA:ACP transacylase (MAT)" evidence="5">
    <location>
        <begin position="30"/>
        <end position="279"/>
    </location>
</feature>
<dbReference type="GO" id="GO:0005739">
    <property type="term" value="C:mitochondrion"/>
    <property type="evidence" value="ECO:0007669"/>
    <property type="project" value="TreeGrafter"/>
</dbReference>
<evidence type="ECO:0000256" key="2">
    <source>
        <dbReference type="ARBA" id="ARBA00022679"/>
    </source>
</evidence>
<evidence type="ECO:0000259" key="5">
    <source>
        <dbReference type="SMART" id="SM00827"/>
    </source>
</evidence>
<name>A0A642VB50_9ASCO</name>
<dbReference type="SUPFAM" id="SSF55048">
    <property type="entry name" value="Probable ACP-binding domain of malonyl-CoA ACP transacylase"/>
    <property type="match status" value="1"/>
</dbReference>